<dbReference type="Proteomes" id="UP000001037">
    <property type="component" value="Chromosome"/>
</dbReference>
<dbReference type="Gene3D" id="3.10.20.30">
    <property type="match status" value="1"/>
</dbReference>
<protein>
    <submittedName>
        <fullName evidence="1">MoaD family protein</fullName>
    </submittedName>
</protein>
<dbReference type="NCBIfam" id="TIGR01687">
    <property type="entry name" value="moaD_arch"/>
    <property type="match status" value="1"/>
</dbReference>
<dbReference type="eggNOG" id="arCOG00536">
    <property type="taxonomic scope" value="Archaea"/>
</dbReference>
<dbReference type="InterPro" id="IPR012675">
    <property type="entry name" value="Beta-grasp_dom_sf"/>
</dbReference>
<dbReference type="SUPFAM" id="SSF54285">
    <property type="entry name" value="MoaD/ThiS"/>
    <property type="match status" value="1"/>
</dbReference>
<dbReference type="PANTHER" id="PTHR38031:SF1">
    <property type="entry name" value="SULFUR CARRIER PROTEIN CYSO"/>
    <property type="match status" value="1"/>
</dbReference>
<dbReference type="HOGENOM" id="CLU_114601_1_2_2"/>
<name>G0ECT9_PYRF1</name>
<dbReference type="InterPro" id="IPR010038">
    <property type="entry name" value="MoaD_arc-typ"/>
</dbReference>
<dbReference type="InterPro" id="IPR052045">
    <property type="entry name" value="Sulfur_Carrier/Prot_Modifier"/>
</dbReference>
<dbReference type="AlphaFoldDB" id="G0ECT9"/>
<evidence type="ECO:0000313" key="1">
    <source>
        <dbReference type="EMBL" id="AEM39659.1"/>
    </source>
</evidence>
<keyword evidence="2" id="KW-1185">Reference proteome</keyword>
<dbReference type="Pfam" id="PF02597">
    <property type="entry name" value="ThiS"/>
    <property type="match status" value="1"/>
</dbReference>
<proteinExistence type="predicted"/>
<organism evidence="1 2">
    <name type="scientific">Pyrolobus fumarii (strain DSM 11204 / 1A)</name>
    <dbReference type="NCBI Taxonomy" id="694429"/>
    <lineage>
        <taxon>Archaea</taxon>
        <taxon>Thermoproteota</taxon>
        <taxon>Thermoprotei</taxon>
        <taxon>Desulfurococcales</taxon>
        <taxon>Pyrodictiaceae</taxon>
        <taxon>Pyrolobus</taxon>
    </lineage>
</organism>
<dbReference type="PANTHER" id="PTHR38031">
    <property type="entry name" value="SULFUR CARRIER PROTEIN SLR0821-RELATED"/>
    <property type="match status" value="1"/>
</dbReference>
<dbReference type="InterPro" id="IPR003749">
    <property type="entry name" value="ThiS/MoaD-like"/>
</dbReference>
<dbReference type="RefSeq" id="WP_014027336.1">
    <property type="nucleotide sequence ID" value="NC_015931.1"/>
</dbReference>
<dbReference type="STRING" id="694429.Pyrfu_1805"/>
<gene>
    <name evidence="1" type="ordered locus">Pyrfu_1805</name>
</gene>
<dbReference type="OrthoDB" id="98357at2157"/>
<evidence type="ECO:0000313" key="2">
    <source>
        <dbReference type="Proteomes" id="UP000001037"/>
    </source>
</evidence>
<reference evidence="1 2" key="1">
    <citation type="journal article" date="2011" name="Stand. Genomic Sci.">
        <title>Complete genome sequence of the hyperthermophilic chemolithoautotroph Pyrolobus fumarii type strain (1A).</title>
        <authorList>
            <person name="Anderson I."/>
            <person name="Goker M."/>
            <person name="Nolan M."/>
            <person name="Lucas S."/>
            <person name="Hammon N."/>
            <person name="Deshpande S."/>
            <person name="Cheng J.F."/>
            <person name="Tapia R."/>
            <person name="Han C."/>
            <person name="Goodwin L."/>
            <person name="Pitluck S."/>
            <person name="Huntemann M."/>
            <person name="Liolios K."/>
            <person name="Ivanova N."/>
            <person name="Pagani I."/>
            <person name="Mavromatis K."/>
            <person name="Ovchinikova G."/>
            <person name="Pati A."/>
            <person name="Chen A."/>
            <person name="Palaniappan K."/>
            <person name="Land M."/>
            <person name="Hauser L."/>
            <person name="Brambilla E.M."/>
            <person name="Huber H."/>
            <person name="Yasawong M."/>
            <person name="Rohde M."/>
            <person name="Spring S."/>
            <person name="Abt B."/>
            <person name="Sikorski J."/>
            <person name="Wirth R."/>
            <person name="Detter J.C."/>
            <person name="Woyke T."/>
            <person name="Bristow J."/>
            <person name="Eisen J.A."/>
            <person name="Markowitz V."/>
            <person name="Hugenholtz P."/>
            <person name="Kyrpides N.C."/>
            <person name="Klenk H.P."/>
            <person name="Lapidus A."/>
        </authorList>
    </citation>
    <scope>NUCLEOTIDE SEQUENCE [LARGE SCALE GENOMIC DNA]</scope>
    <source>
        <strain evidence="2">DSM 11204 / 1A</strain>
    </source>
</reference>
<dbReference type="CDD" id="cd17040">
    <property type="entry name" value="Ubl_MoaD_like"/>
    <property type="match status" value="1"/>
</dbReference>
<sequence length="94" mass="10656">MPRVKVVLFAIFREVAGWHERVYDVPEGTTVAQLVEMIFREHPELRKSIEELLERGYSTLILVNGRPVEFLRDGEKTVLRDGDRVALIPPAAGG</sequence>
<dbReference type="InterPro" id="IPR016155">
    <property type="entry name" value="Mopterin_synth/thiamin_S_b"/>
</dbReference>
<dbReference type="GeneID" id="11138141"/>
<accession>G0ECT9</accession>
<dbReference type="InParanoid" id="G0ECT9"/>
<dbReference type="EMBL" id="CP002838">
    <property type="protein sequence ID" value="AEM39659.1"/>
    <property type="molecule type" value="Genomic_DNA"/>
</dbReference>
<dbReference type="KEGG" id="pfm:Pyrfu_1805"/>